<reference evidence="7" key="1">
    <citation type="submission" date="2021-06" db="EMBL/GenBank/DDBJ databases">
        <authorList>
            <person name="Kallberg Y."/>
            <person name="Tangrot J."/>
            <person name="Rosling A."/>
        </authorList>
    </citation>
    <scope>NUCLEOTIDE SEQUENCE</scope>
    <source>
        <strain evidence="7">FL130A</strain>
    </source>
</reference>
<keyword evidence="5" id="KW-0813">Transport</keyword>
<comment type="subcellular location">
    <subcellularLocation>
        <location evidence="5">Golgi apparatus membrane</location>
        <topology evidence="5">Multi-pass membrane protein</topology>
    </subcellularLocation>
    <subcellularLocation>
        <location evidence="5">Cytoplasmic vesicle membrane</location>
        <topology evidence="5">Multi-pass membrane protein</topology>
    </subcellularLocation>
    <subcellularLocation>
        <location evidence="5">Endoplasmic reticulum membrane</location>
        <topology evidence="5">Multi-pass membrane protein</topology>
    </subcellularLocation>
    <subcellularLocation>
        <location evidence="1">Membrane</location>
        <topology evidence="1">Multi-pass membrane protein</topology>
    </subcellularLocation>
</comment>
<dbReference type="InterPro" id="IPR037185">
    <property type="entry name" value="EmrE-like"/>
</dbReference>
<protein>
    <recommendedName>
        <fullName evidence="5">GDP-mannose transporter</fullName>
        <shortName evidence="5">GMT</shortName>
    </recommendedName>
</protein>
<dbReference type="GO" id="GO:0005789">
    <property type="term" value="C:endoplasmic reticulum membrane"/>
    <property type="evidence" value="ECO:0007669"/>
    <property type="project" value="UniProtKB-SubCell"/>
</dbReference>
<accession>A0A9N8YYL4</accession>
<evidence type="ECO:0000256" key="5">
    <source>
        <dbReference type="RuleBase" id="RU367097"/>
    </source>
</evidence>
<feature type="transmembrane region" description="Helical" evidence="5">
    <location>
        <begin position="49"/>
        <end position="72"/>
    </location>
</feature>
<feature type="transmembrane region" description="Helical" evidence="5">
    <location>
        <begin position="313"/>
        <end position="333"/>
    </location>
</feature>
<feature type="transmembrane region" description="Helical" evidence="5">
    <location>
        <begin position="176"/>
        <end position="194"/>
    </location>
</feature>
<sequence length="399" mass="43969">MAKPEPNTKEYKLLIGDEDEVVNITNINDSFPEKRTSPIITKSIKKPGLLTILANTGALPILSYCGASILMTVTNKYVLSGYDFNMNFLLLTIQSIVCVALLHGFKAFKLINFREIESHISKKWLPIVVLLIAMIYTGSKSLQYLSIPVYTIFKNLTIILIAYGEMLWFGGSVTRLMITSFLLMILSSIIAAWADISYALETATSQVSTINIGYFWMGTNCLATASFTLTMRKRITLTGFKDFDTVYYNNLLSIPLLVVMSFLLEDWSAENLQHNFPPEIRNPLIIAMLFSGVSAFGISYSSAWCIRVTSSTTYSMVGALNKLPIAISGMIFFGDPITFGNVSAVCVGFIAGIVYTVAKSDQKKGGASRHQTGYLPMSASSHSMREANLAQKSGKEEAP</sequence>
<keyword evidence="4 5" id="KW-0472">Membrane</keyword>
<feature type="transmembrane region" description="Helical" evidence="5">
    <location>
        <begin position="123"/>
        <end position="139"/>
    </location>
</feature>
<feature type="transmembrane region" description="Helical" evidence="5">
    <location>
        <begin position="145"/>
        <end position="164"/>
    </location>
</feature>
<keyword evidence="5" id="KW-0333">Golgi apparatus</keyword>
<evidence type="ECO:0000313" key="8">
    <source>
        <dbReference type="Proteomes" id="UP000789508"/>
    </source>
</evidence>
<dbReference type="GO" id="GO:0030659">
    <property type="term" value="C:cytoplasmic vesicle membrane"/>
    <property type="evidence" value="ECO:0007669"/>
    <property type="project" value="UniProtKB-SubCell"/>
</dbReference>
<gene>
    <name evidence="7" type="ORF">ALEPTO_LOCUS1205</name>
</gene>
<comment type="subunit">
    <text evidence="5">Homooligomer.</text>
</comment>
<dbReference type="Proteomes" id="UP000789508">
    <property type="component" value="Unassembled WGS sequence"/>
</dbReference>
<organism evidence="7 8">
    <name type="scientific">Ambispora leptoticha</name>
    <dbReference type="NCBI Taxonomy" id="144679"/>
    <lineage>
        <taxon>Eukaryota</taxon>
        <taxon>Fungi</taxon>
        <taxon>Fungi incertae sedis</taxon>
        <taxon>Mucoromycota</taxon>
        <taxon>Glomeromycotina</taxon>
        <taxon>Glomeromycetes</taxon>
        <taxon>Archaeosporales</taxon>
        <taxon>Ambisporaceae</taxon>
        <taxon>Ambispora</taxon>
    </lineage>
</organism>
<evidence type="ECO:0000256" key="4">
    <source>
        <dbReference type="ARBA" id="ARBA00023136"/>
    </source>
</evidence>
<keyword evidence="8" id="KW-1185">Reference proteome</keyword>
<feature type="region of interest" description="Disordered" evidence="6">
    <location>
        <begin position="364"/>
        <end position="399"/>
    </location>
</feature>
<dbReference type="GO" id="GO:0000139">
    <property type="term" value="C:Golgi membrane"/>
    <property type="evidence" value="ECO:0007669"/>
    <property type="project" value="UniProtKB-SubCell"/>
</dbReference>
<evidence type="ECO:0000256" key="1">
    <source>
        <dbReference type="ARBA" id="ARBA00004141"/>
    </source>
</evidence>
<evidence type="ECO:0000256" key="6">
    <source>
        <dbReference type="SAM" id="MobiDB-lite"/>
    </source>
</evidence>
<dbReference type="AlphaFoldDB" id="A0A9N8YYL4"/>
<feature type="transmembrane region" description="Helical" evidence="5">
    <location>
        <begin position="284"/>
        <end position="306"/>
    </location>
</feature>
<feature type="transmembrane region" description="Helical" evidence="5">
    <location>
        <begin position="84"/>
        <end position="102"/>
    </location>
</feature>
<dbReference type="NCBIfam" id="TIGR00803">
    <property type="entry name" value="nst"/>
    <property type="match status" value="1"/>
</dbReference>
<dbReference type="SUPFAM" id="SSF103481">
    <property type="entry name" value="Multidrug resistance efflux transporter EmrE"/>
    <property type="match status" value="1"/>
</dbReference>
<evidence type="ECO:0000256" key="3">
    <source>
        <dbReference type="ARBA" id="ARBA00022989"/>
    </source>
</evidence>
<evidence type="ECO:0000313" key="7">
    <source>
        <dbReference type="EMBL" id="CAG8454566.1"/>
    </source>
</evidence>
<feature type="transmembrane region" description="Helical" evidence="5">
    <location>
        <begin position="214"/>
        <end position="233"/>
    </location>
</feature>
<keyword evidence="5" id="KW-0256">Endoplasmic reticulum</keyword>
<dbReference type="OrthoDB" id="417037at2759"/>
<comment type="similarity">
    <text evidence="5">Belongs to the TPT transporter family. SLC35D subfamily.</text>
</comment>
<comment type="function">
    <text evidence="5">Involved in the import of GDP-mannose from the cytoplasm into the Golgi lumen.</text>
</comment>
<keyword evidence="5" id="KW-0762">Sugar transport</keyword>
<name>A0A9N8YYL4_9GLOM</name>
<comment type="caution">
    <text evidence="7">The sequence shown here is derived from an EMBL/GenBank/DDBJ whole genome shotgun (WGS) entry which is preliminary data.</text>
</comment>
<dbReference type="PANTHER" id="PTHR11132">
    <property type="entry name" value="SOLUTE CARRIER FAMILY 35"/>
    <property type="match status" value="1"/>
</dbReference>
<feature type="transmembrane region" description="Helical" evidence="5">
    <location>
        <begin position="245"/>
        <end position="264"/>
    </location>
</feature>
<feature type="transmembrane region" description="Helical" evidence="5">
    <location>
        <begin position="339"/>
        <end position="358"/>
    </location>
</feature>
<keyword evidence="2 5" id="KW-0812">Transmembrane</keyword>
<evidence type="ECO:0000256" key="2">
    <source>
        <dbReference type="ARBA" id="ARBA00022692"/>
    </source>
</evidence>
<keyword evidence="5" id="KW-0968">Cytoplasmic vesicle</keyword>
<dbReference type="InterPro" id="IPR050186">
    <property type="entry name" value="TPT_transporter"/>
</dbReference>
<keyword evidence="3 5" id="KW-1133">Transmembrane helix</keyword>
<dbReference type="EMBL" id="CAJVPS010000121">
    <property type="protein sequence ID" value="CAG8454566.1"/>
    <property type="molecule type" value="Genomic_DNA"/>
</dbReference>
<proteinExistence type="inferred from homology"/>